<dbReference type="GO" id="GO:0006310">
    <property type="term" value="P:DNA recombination"/>
    <property type="evidence" value="ECO:0007669"/>
    <property type="project" value="UniProtKB-KW"/>
</dbReference>
<dbReference type="Proteomes" id="UP001321249">
    <property type="component" value="Unassembled WGS sequence"/>
</dbReference>
<dbReference type="PROSITE" id="PS51898">
    <property type="entry name" value="TYR_RECOMBINASE"/>
    <property type="match status" value="1"/>
</dbReference>
<dbReference type="PANTHER" id="PTHR30349">
    <property type="entry name" value="PHAGE INTEGRASE-RELATED"/>
    <property type="match status" value="1"/>
</dbReference>
<organism evidence="9 10">
    <name type="scientific">Candidatus Lucifugimonas marina</name>
    <dbReference type="NCBI Taxonomy" id="3038979"/>
    <lineage>
        <taxon>Bacteria</taxon>
        <taxon>Bacillati</taxon>
        <taxon>Chloroflexota</taxon>
        <taxon>Dehalococcoidia</taxon>
        <taxon>SAR202 cluster</taxon>
        <taxon>Candidatus Lucifugimonadales</taxon>
        <taxon>Candidatus Lucifugimonadaceae</taxon>
        <taxon>Candidatus Lucifugimonas</taxon>
    </lineage>
</organism>
<keyword evidence="2 4" id="KW-0238">DNA-binding</keyword>
<dbReference type="EMBL" id="WMBE01000001">
    <property type="protein sequence ID" value="MDG0866402.1"/>
    <property type="molecule type" value="Genomic_DNA"/>
</dbReference>
<dbReference type="PROSITE" id="PS51900">
    <property type="entry name" value="CB"/>
    <property type="match status" value="1"/>
</dbReference>
<dbReference type="AlphaFoldDB" id="A0AAJ6CU60"/>
<evidence type="ECO:0000256" key="4">
    <source>
        <dbReference type="PROSITE-ProRule" id="PRU01248"/>
    </source>
</evidence>
<dbReference type="InterPro" id="IPR002104">
    <property type="entry name" value="Integrase_catalytic"/>
</dbReference>
<accession>A0AAJ6CU60</accession>
<gene>
    <name evidence="8" type="ORF">GKO46_04865</name>
    <name evidence="9" type="ORF">GKO48_04395</name>
</gene>
<evidence type="ECO:0000259" key="7">
    <source>
        <dbReference type="PROSITE" id="PS51900"/>
    </source>
</evidence>
<dbReference type="GO" id="GO:0015074">
    <property type="term" value="P:DNA integration"/>
    <property type="evidence" value="ECO:0007669"/>
    <property type="project" value="InterPro"/>
</dbReference>
<evidence type="ECO:0000256" key="3">
    <source>
        <dbReference type="ARBA" id="ARBA00023172"/>
    </source>
</evidence>
<evidence type="ECO:0000313" key="9">
    <source>
        <dbReference type="EMBL" id="WFG38884.1"/>
    </source>
</evidence>
<evidence type="ECO:0000313" key="8">
    <source>
        <dbReference type="EMBL" id="MDG0866402.1"/>
    </source>
</evidence>
<evidence type="ECO:0000313" key="10">
    <source>
        <dbReference type="Proteomes" id="UP001219901"/>
    </source>
</evidence>
<proteinExistence type="inferred from homology"/>
<evidence type="ECO:0000256" key="1">
    <source>
        <dbReference type="ARBA" id="ARBA00008857"/>
    </source>
</evidence>
<evidence type="ECO:0000313" key="11">
    <source>
        <dbReference type="Proteomes" id="UP001321249"/>
    </source>
</evidence>
<evidence type="ECO:0000256" key="5">
    <source>
        <dbReference type="SAM" id="MobiDB-lite"/>
    </source>
</evidence>
<keyword evidence="10" id="KW-1185">Reference proteome</keyword>
<dbReference type="RefSeq" id="WP_342822162.1">
    <property type="nucleotide sequence ID" value="NZ_CP046146.1"/>
</dbReference>
<dbReference type="Gene3D" id="1.10.443.10">
    <property type="entry name" value="Intergrase catalytic core"/>
    <property type="match status" value="1"/>
</dbReference>
<keyword evidence="3" id="KW-0233">DNA recombination</keyword>
<comment type="similarity">
    <text evidence="1">Belongs to the 'phage' integrase family.</text>
</comment>
<reference evidence="9" key="2">
    <citation type="journal article" date="2023" name="Nat. Commun.">
        <title>Cultivation of marine bacteria of the SAR202 clade.</title>
        <authorList>
            <person name="Lim Y."/>
            <person name="Seo J.H."/>
            <person name="Giovannoni S.J."/>
            <person name="Kang I."/>
            <person name="Cho J.C."/>
        </authorList>
    </citation>
    <scope>NUCLEOTIDE SEQUENCE</scope>
    <source>
        <strain evidence="9">JH1073</strain>
    </source>
</reference>
<sequence>MSSDHFTSQFPASDQPSSSKPGQRKIKLSEALENFYEDERARGLLTLTVEGMRYLLDPMVKGTYALDPGILVSEVTRLDITKYLQQRHDFEISGKEYSTSGRRNTIRQLKSFFKWAHENGLTQTFILQGLKPPRPDYKRIVPLTDLEIQRIFEVIHHHSNLRLRNISIFSLMLDTGLRRSEIARLKKSDLNLEARTVHAYGKRKERLVGFGVHTAELLKLYAGHSRSTRRGRNNEHLFLHRDGTAITDASVTGLFNGLKKPTGIKRLNAHITRHTFATRFLQRGGDPFTLRILLGHSSLRMVATYVATAEATNPDILKDHSIVDETRELGMIIANYTKSSVVRRTLTGKESRKHHKTSTVFMPSPKSKRGKR</sequence>
<dbReference type="InterPro" id="IPR044068">
    <property type="entry name" value="CB"/>
</dbReference>
<dbReference type="SUPFAM" id="SSF56349">
    <property type="entry name" value="DNA breaking-rejoining enzymes"/>
    <property type="match status" value="1"/>
</dbReference>
<feature type="region of interest" description="Disordered" evidence="5">
    <location>
        <begin position="1"/>
        <end position="24"/>
    </location>
</feature>
<dbReference type="Proteomes" id="UP001219901">
    <property type="component" value="Chromosome"/>
</dbReference>
<feature type="region of interest" description="Disordered" evidence="5">
    <location>
        <begin position="346"/>
        <end position="372"/>
    </location>
</feature>
<dbReference type="Pfam" id="PF00589">
    <property type="entry name" value="Phage_integrase"/>
    <property type="match status" value="1"/>
</dbReference>
<feature type="domain" description="Core-binding (CB)" evidence="7">
    <location>
        <begin position="26"/>
        <end position="117"/>
    </location>
</feature>
<reference evidence="10 11" key="1">
    <citation type="submission" date="2019-11" db="EMBL/GenBank/DDBJ databases">
        <authorList>
            <person name="Cho J.-C."/>
        </authorList>
    </citation>
    <scope>NUCLEOTIDE SEQUENCE [LARGE SCALE GENOMIC DNA]</scope>
    <source>
        <strain evidence="9 10">JH1073</strain>
        <strain evidence="8 11">JH702</strain>
    </source>
</reference>
<feature type="compositionally biased region" description="Polar residues" evidence="5">
    <location>
        <begin position="1"/>
        <end position="21"/>
    </location>
</feature>
<name>A0AAJ6CU60_9CHLR</name>
<dbReference type="InterPro" id="IPR013762">
    <property type="entry name" value="Integrase-like_cat_sf"/>
</dbReference>
<dbReference type="PANTHER" id="PTHR30349:SF64">
    <property type="entry name" value="PROPHAGE INTEGRASE INTD-RELATED"/>
    <property type="match status" value="1"/>
</dbReference>
<dbReference type="Gene3D" id="1.10.150.130">
    <property type="match status" value="1"/>
</dbReference>
<feature type="domain" description="Tyr recombinase" evidence="6">
    <location>
        <begin position="138"/>
        <end position="318"/>
    </location>
</feature>
<dbReference type="EMBL" id="CP046147">
    <property type="protein sequence ID" value="WFG38884.1"/>
    <property type="molecule type" value="Genomic_DNA"/>
</dbReference>
<evidence type="ECO:0000256" key="2">
    <source>
        <dbReference type="ARBA" id="ARBA00023125"/>
    </source>
</evidence>
<dbReference type="InterPro" id="IPR010998">
    <property type="entry name" value="Integrase_recombinase_N"/>
</dbReference>
<dbReference type="InterPro" id="IPR050090">
    <property type="entry name" value="Tyrosine_recombinase_XerCD"/>
</dbReference>
<protein>
    <submittedName>
        <fullName evidence="9">Tyrosine-type recombinase/integrase</fullName>
    </submittedName>
</protein>
<reference evidence="10" key="3">
    <citation type="submission" date="2023-06" db="EMBL/GenBank/DDBJ databases">
        <title>Pangenomics reveal diversification of enzyme families and niche specialization in globally abundant SAR202 bacteria.</title>
        <authorList>
            <person name="Saw J.H.W."/>
        </authorList>
    </citation>
    <scope>NUCLEOTIDE SEQUENCE [LARGE SCALE GENOMIC DNA]</scope>
    <source>
        <strain evidence="10">JH1073</strain>
    </source>
</reference>
<dbReference type="GO" id="GO:0003677">
    <property type="term" value="F:DNA binding"/>
    <property type="evidence" value="ECO:0007669"/>
    <property type="project" value="UniProtKB-UniRule"/>
</dbReference>
<dbReference type="InterPro" id="IPR011010">
    <property type="entry name" value="DNA_brk_join_enz"/>
</dbReference>
<evidence type="ECO:0000259" key="6">
    <source>
        <dbReference type="PROSITE" id="PS51898"/>
    </source>
</evidence>